<evidence type="ECO:0000313" key="1">
    <source>
        <dbReference type="EMBL" id="KAA6361585.1"/>
    </source>
</evidence>
<dbReference type="AlphaFoldDB" id="A0A5J4TW08"/>
<evidence type="ECO:0000313" key="2">
    <source>
        <dbReference type="Proteomes" id="UP000324800"/>
    </source>
</evidence>
<organism evidence="1 2">
    <name type="scientific">Streblomastix strix</name>
    <dbReference type="NCBI Taxonomy" id="222440"/>
    <lineage>
        <taxon>Eukaryota</taxon>
        <taxon>Metamonada</taxon>
        <taxon>Preaxostyla</taxon>
        <taxon>Oxymonadida</taxon>
        <taxon>Streblomastigidae</taxon>
        <taxon>Streblomastix</taxon>
    </lineage>
</organism>
<comment type="caution">
    <text evidence="1">The sequence shown here is derived from an EMBL/GenBank/DDBJ whole genome shotgun (WGS) entry which is preliminary data.</text>
</comment>
<name>A0A5J4TW08_9EUKA</name>
<proteinExistence type="predicted"/>
<sequence>QRQKALESTLQNAVFNDQRQKNRVHMEHYEAAVHPGTSELAQICRPPSCPMVREAGNNVDQWLGLSHVGVKLAGSDKYDGHLAAEPELFYASLSDYGIHPSGQSSLMDDLHPHKDRPLSYIQNWGIPAIFCGSIFILILLRAVSQGSLSDHLSNSEQQNSINQKEASTYKVNISHILTLLIFSSTLLIAQSNACDTVTEDSFTFDDGSTTCVSTLECNETGEIWVDVGTGTPSCFNNTCTNNQYIDVDEYQQPFCVDSCPWTKIPTILSTSIKKCRDICPVSFAFDDGRTKCLNNTCTGDKQIWLDDGTDTPLCYTNNCGNKSIDVAENHTTITCVEQCPELKTNTTLPTGVLKCVNACPAGQSRFRYPNGTFKCQPRCSGSEKAIELLNSTVVCVTNDCQLRIDPEHDEVTPPPVLTLDSDSPLGYNLYKYNQLSFDSNPCRN</sequence>
<dbReference type="EMBL" id="SNRW01025338">
    <property type="protein sequence ID" value="KAA6361585.1"/>
    <property type="molecule type" value="Genomic_DNA"/>
</dbReference>
<gene>
    <name evidence="1" type="ORF">EZS28_042888</name>
</gene>
<accession>A0A5J4TW08</accession>
<feature type="non-terminal residue" evidence="1">
    <location>
        <position position="1"/>
    </location>
</feature>
<dbReference type="Proteomes" id="UP000324800">
    <property type="component" value="Unassembled WGS sequence"/>
</dbReference>
<reference evidence="1 2" key="1">
    <citation type="submission" date="2019-03" db="EMBL/GenBank/DDBJ databases">
        <title>Single cell metagenomics reveals metabolic interactions within the superorganism composed of flagellate Streblomastix strix and complex community of Bacteroidetes bacteria on its surface.</title>
        <authorList>
            <person name="Treitli S.C."/>
            <person name="Kolisko M."/>
            <person name="Husnik F."/>
            <person name="Keeling P."/>
            <person name="Hampl V."/>
        </authorList>
    </citation>
    <scope>NUCLEOTIDE SEQUENCE [LARGE SCALE GENOMIC DNA]</scope>
    <source>
        <strain evidence="1">ST1C</strain>
    </source>
</reference>
<protein>
    <submittedName>
        <fullName evidence="1">Uncharacterized protein</fullName>
    </submittedName>
</protein>